<dbReference type="Proteomes" id="UP000452141">
    <property type="component" value="Unassembled WGS sequence"/>
</dbReference>
<keyword evidence="1" id="KW-0732">Signal</keyword>
<organism evidence="2 3">
    <name type="scientific">Lactobacillus equicursoris</name>
    <dbReference type="NCBI Taxonomy" id="420645"/>
    <lineage>
        <taxon>Bacteria</taxon>
        <taxon>Bacillati</taxon>
        <taxon>Bacillota</taxon>
        <taxon>Bacilli</taxon>
        <taxon>Lactobacillales</taxon>
        <taxon>Lactobacillaceae</taxon>
        <taxon>Lactobacillus</taxon>
    </lineage>
</organism>
<feature type="chain" id="PRO_5032884694" description="Deacetylase PdaC domain-containing protein" evidence="1">
    <location>
        <begin position="30"/>
        <end position="241"/>
    </location>
</feature>
<reference evidence="2 3" key="1">
    <citation type="submission" date="2019-08" db="EMBL/GenBank/DDBJ databases">
        <title>In-depth cultivation of the pig gut microbiome towards novel bacterial diversity and tailored functional studies.</title>
        <authorList>
            <person name="Wylensek D."/>
            <person name="Hitch T.C.A."/>
            <person name="Clavel T."/>
        </authorList>
    </citation>
    <scope>NUCLEOTIDE SEQUENCE [LARGE SCALE GENOMIC DNA]</scope>
    <source>
        <strain evidence="2 3">WCA-470BD-2E</strain>
    </source>
</reference>
<dbReference type="RefSeq" id="WP_154487096.1">
    <property type="nucleotide sequence ID" value="NZ_JAQYAR010000081.1"/>
</dbReference>
<dbReference type="EMBL" id="VUMW01000020">
    <property type="protein sequence ID" value="MST80216.1"/>
    <property type="molecule type" value="Genomic_DNA"/>
</dbReference>
<evidence type="ECO:0000256" key="1">
    <source>
        <dbReference type="SAM" id="SignalP"/>
    </source>
</evidence>
<comment type="caution">
    <text evidence="2">The sequence shown here is derived from an EMBL/GenBank/DDBJ whole genome shotgun (WGS) entry which is preliminary data.</text>
</comment>
<evidence type="ECO:0000313" key="2">
    <source>
        <dbReference type="EMBL" id="MST80216.1"/>
    </source>
</evidence>
<feature type="signal peptide" evidence="1">
    <location>
        <begin position="1"/>
        <end position="29"/>
    </location>
</feature>
<gene>
    <name evidence="2" type="ORF">FYJ61_07085</name>
</gene>
<proteinExistence type="predicted"/>
<accession>A0A844FP93</accession>
<protein>
    <recommendedName>
        <fullName evidence="4">Deacetylase PdaC domain-containing protein</fullName>
    </recommendedName>
</protein>
<dbReference type="AlphaFoldDB" id="A0A844FP93"/>
<name>A0A844FP93_9LACO</name>
<evidence type="ECO:0000313" key="3">
    <source>
        <dbReference type="Proteomes" id="UP000452141"/>
    </source>
</evidence>
<evidence type="ECO:0008006" key="4">
    <source>
        <dbReference type="Google" id="ProtNLM"/>
    </source>
</evidence>
<sequence length="241" mass="26838">MKSKRISAVLIAGALLGVGAALPVNHVQAKTSGYKIVKHKKVSYLKPFKASDYNGKKRYVKKGKMEFKADEVKLTSNSAGAKKINKGLHAKYTSIWKLYKKEGKGAASSLKNSMFDSQTFKENVFYLVSQKAHVFKSDNYFSVGYDNHIFYGQGNSWGQAVTYSLKTGKKLKFSDVLKGNSSQIKSKINKAQHGWDKSVVKAHKLGDFSFVVKGNKVYPVLEGNFGSTAMYHLYSPVRIEK</sequence>